<dbReference type="SUPFAM" id="SSF100985">
    <property type="entry name" value="Sporulation inhibitor Sda"/>
    <property type="match status" value="1"/>
</dbReference>
<accession>A0A3P5X8Y8</accession>
<proteinExistence type="predicted"/>
<dbReference type="InterPro" id="IPR036916">
    <property type="entry name" value="Sda_sf"/>
</dbReference>
<evidence type="ECO:0000313" key="1">
    <source>
        <dbReference type="EMBL" id="VDC24867.1"/>
    </source>
</evidence>
<protein>
    <submittedName>
        <fullName evidence="1">Sporulation inhibitor sda</fullName>
    </submittedName>
</protein>
<dbReference type="OrthoDB" id="2933732at2"/>
<name>A0A3P5X8Y8_9BACL</name>
<dbReference type="Gene3D" id="1.10.287.1100">
    <property type="entry name" value="Sporulation inhibitor A"/>
    <property type="match status" value="1"/>
</dbReference>
<keyword evidence="2" id="KW-1185">Reference proteome</keyword>
<dbReference type="RefSeq" id="WP_124069536.1">
    <property type="nucleotide sequence ID" value="NZ_CBCRXF010000015.1"/>
</dbReference>
<reference evidence="1 2" key="1">
    <citation type="submission" date="2018-11" db="EMBL/GenBank/DDBJ databases">
        <authorList>
            <person name="Criscuolo A."/>
        </authorList>
    </citation>
    <scope>NUCLEOTIDE SEQUENCE [LARGE SCALE GENOMIC DNA]</scope>
    <source>
        <strain evidence="1">ATB-66</strain>
    </source>
</reference>
<dbReference type="InterPro" id="IPR015064">
    <property type="entry name" value="Sda"/>
</dbReference>
<dbReference type="AlphaFoldDB" id="A0A3P5X8Y8"/>
<dbReference type="EMBL" id="UXAV01000031">
    <property type="protein sequence ID" value="VDC24867.1"/>
    <property type="molecule type" value="Genomic_DNA"/>
</dbReference>
<dbReference type="Pfam" id="PF08970">
    <property type="entry name" value="Sda"/>
    <property type="match status" value="1"/>
</dbReference>
<dbReference type="Proteomes" id="UP000270468">
    <property type="component" value="Unassembled WGS sequence"/>
</dbReference>
<evidence type="ECO:0000313" key="2">
    <source>
        <dbReference type="Proteomes" id="UP000270468"/>
    </source>
</evidence>
<organism evidence="1 2">
    <name type="scientific">Filibacter tadaridae</name>
    <dbReference type="NCBI Taxonomy" id="2483811"/>
    <lineage>
        <taxon>Bacteria</taxon>
        <taxon>Bacillati</taxon>
        <taxon>Bacillota</taxon>
        <taxon>Bacilli</taxon>
        <taxon>Bacillales</taxon>
        <taxon>Caryophanaceae</taxon>
        <taxon>Filibacter</taxon>
    </lineage>
</organism>
<gene>
    <name evidence="1" type="primary">sda</name>
    <name evidence="1" type="ORF">FILTAD_01112</name>
</gene>
<sequence>MKKMSDELLMEAYAQAIELKLCPDFISLLENEIRQRSLVICV</sequence>